<dbReference type="GO" id="GO:0009307">
    <property type="term" value="P:DNA restriction-modification system"/>
    <property type="evidence" value="ECO:0007669"/>
    <property type="project" value="UniProtKB-KW"/>
</dbReference>
<organism evidence="5 6">
    <name type="scientific">Butyrivibrio hungatei</name>
    <dbReference type="NCBI Taxonomy" id="185008"/>
    <lineage>
        <taxon>Bacteria</taxon>
        <taxon>Bacillati</taxon>
        <taxon>Bacillota</taxon>
        <taxon>Clostridia</taxon>
        <taxon>Lachnospirales</taxon>
        <taxon>Lachnospiraceae</taxon>
        <taxon>Butyrivibrio</taxon>
    </lineage>
</organism>
<dbReference type="EMBL" id="CP017831">
    <property type="protein sequence ID" value="AOZ96229.1"/>
    <property type="molecule type" value="Genomic_DNA"/>
</dbReference>
<dbReference type="RefSeq" id="WP_071175938.1">
    <property type="nucleotide sequence ID" value="NZ_CP017831.1"/>
</dbReference>
<keyword evidence="2" id="KW-0680">Restriction system</keyword>
<dbReference type="KEGG" id="bhu:bhn_I1195"/>
<sequence length="370" mass="41823">MKTTLGDIFEIGSGGTPSKAHPEYYGGEIPWVKTGDLKEEYLFSVEDCITEEGLKNSSAKMYEPGTVLIAMYGATIGATSILKLDACTNQACAAFKPSKDVKPEYLYYFLRSKKQKFISDGVGGAQPNISAGYLKKVQIDVRNLEEQDRIITILDGVNSVIQERQRELDLLDELIKARFVEMFGLPFGNEKWNVSELKDLSESMIDGSNVDPDYYESEGDVLFLRIQNVWRNEFRLDDSVYISHEINHEHYYDTSLHTGDLLITKIGRYYTKDSSLGRVSVYRGENDCANYSNNIMRVRLIDSMNSEFVNALLNLDDYQSFIKRTSKGGTDKRALSKSLIGGYPIIMPPKELQDEFVSFVKQVDKSKVVA</sequence>
<dbReference type="Gene3D" id="3.90.220.20">
    <property type="entry name" value="DNA methylase specificity domains"/>
    <property type="match status" value="2"/>
</dbReference>
<evidence type="ECO:0000256" key="1">
    <source>
        <dbReference type="ARBA" id="ARBA00010923"/>
    </source>
</evidence>
<dbReference type="InterPro" id="IPR052021">
    <property type="entry name" value="Type-I_RS_S_subunit"/>
</dbReference>
<dbReference type="PANTHER" id="PTHR30408:SF12">
    <property type="entry name" value="TYPE I RESTRICTION ENZYME MJAVIII SPECIFICITY SUBUNIT"/>
    <property type="match status" value="1"/>
</dbReference>
<evidence type="ECO:0000256" key="3">
    <source>
        <dbReference type="ARBA" id="ARBA00023125"/>
    </source>
</evidence>
<dbReference type="CDD" id="cd17515">
    <property type="entry name" value="RMtype1_S_MjaORF132P_Sau1132ORF3780P-TRD1-CR1_like"/>
    <property type="match status" value="1"/>
</dbReference>
<name>A0A1D9P173_9FIRM</name>
<dbReference type="InterPro" id="IPR044946">
    <property type="entry name" value="Restrct_endonuc_typeI_TRD_sf"/>
</dbReference>
<dbReference type="REBASE" id="165906">
    <property type="entry name" value="S2.Bhu2003ORF1190P"/>
</dbReference>
<dbReference type="AlphaFoldDB" id="A0A1D9P173"/>
<gene>
    <name evidence="5" type="ORF">bhn_I1195</name>
</gene>
<keyword evidence="6" id="KW-1185">Reference proteome</keyword>
<dbReference type="InterPro" id="IPR000055">
    <property type="entry name" value="Restrct_endonuc_typeI_TRD"/>
</dbReference>
<evidence type="ECO:0000313" key="5">
    <source>
        <dbReference type="EMBL" id="AOZ96229.1"/>
    </source>
</evidence>
<evidence type="ECO:0000256" key="2">
    <source>
        <dbReference type="ARBA" id="ARBA00022747"/>
    </source>
</evidence>
<comment type="similarity">
    <text evidence="1">Belongs to the type-I restriction system S methylase family.</text>
</comment>
<dbReference type="SUPFAM" id="SSF116734">
    <property type="entry name" value="DNA methylase specificity domain"/>
    <property type="match status" value="2"/>
</dbReference>
<dbReference type="Pfam" id="PF01420">
    <property type="entry name" value="Methylase_S"/>
    <property type="match status" value="2"/>
</dbReference>
<protein>
    <submittedName>
        <fullName evidence="5">Type I restriction-modification system S subunit HsdS</fullName>
    </submittedName>
</protein>
<keyword evidence="3" id="KW-0238">DNA-binding</keyword>
<feature type="domain" description="Type I restriction modification DNA specificity" evidence="4">
    <location>
        <begin position="3"/>
        <end position="159"/>
    </location>
</feature>
<dbReference type="PANTHER" id="PTHR30408">
    <property type="entry name" value="TYPE-1 RESTRICTION ENZYME ECOKI SPECIFICITY PROTEIN"/>
    <property type="match status" value="1"/>
</dbReference>
<dbReference type="OrthoDB" id="9811611at2"/>
<evidence type="ECO:0000313" key="6">
    <source>
        <dbReference type="Proteomes" id="UP000179284"/>
    </source>
</evidence>
<reference evidence="6" key="1">
    <citation type="submission" date="2016-10" db="EMBL/GenBank/DDBJ databases">
        <title>The complete genome sequence of the rumen bacterium Butyrivibrio hungatei MB2003.</title>
        <authorList>
            <person name="Palevich N."/>
            <person name="Kelly W.J."/>
            <person name="Leahy S.C."/>
            <person name="Altermann E."/>
            <person name="Rakonjac J."/>
            <person name="Attwood G.T."/>
        </authorList>
    </citation>
    <scope>NUCLEOTIDE SEQUENCE [LARGE SCALE GENOMIC DNA]</scope>
    <source>
        <strain evidence="6">MB2003</strain>
    </source>
</reference>
<dbReference type="Proteomes" id="UP000179284">
    <property type="component" value="Chromosome I"/>
</dbReference>
<evidence type="ECO:0000259" key="4">
    <source>
        <dbReference type="Pfam" id="PF01420"/>
    </source>
</evidence>
<dbReference type="GO" id="GO:0003677">
    <property type="term" value="F:DNA binding"/>
    <property type="evidence" value="ECO:0007669"/>
    <property type="project" value="UniProtKB-KW"/>
</dbReference>
<feature type="domain" description="Type I restriction modification DNA specificity" evidence="4">
    <location>
        <begin position="189"/>
        <end position="365"/>
    </location>
</feature>
<proteinExistence type="inferred from homology"/>
<accession>A0A1D9P173</accession>